<evidence type="ECO:0000313" key="1">
    <source>
        <dbReference type="EMBL" id="EOQ88611.1"/>
    </source>
</evidence>
<dbReference type="Proteomes" id="UP000013996">
    <property type="component" value="Unassembled WGS sequence"/>
</dbReference>
<name>A0A5E8HAY5_9LEPT</name>
<sequence>MIPETNMIHFIFEKIIFIKYLELTRAYDINYARKFFQF</sequence>
<evidence type="ECO:0000313" key="2">
    <source>
        <dbReference type="Proteomes" id="UP000013996"/>
    </source>
</evidence>
<accession>A0A5E8HAY5</accession>
<dbReference type="AlphaFoldDB" id="A0A5E8HAY5"/>
<protein>
    <submittedName>
        <fullName evidence="1">Uncharacterized protein</fullName>
    </submittedName>
</protein>
<proteinExistence type="predicted"/>
<gene>
    <name evidence="1" type="ORF">LEP1GSC202_2835</name>
</gene>
<reference evidence="1 2" key="1">
    <citation type="submission" date="2013-04" db="EMBL/GenBank/DDBJ databases">
        <authorList>
            <person name="Harkins D.M."/>
            <person name="Durkin A.S."/>
            <person name="Brinkac L.M."/>
            <person name="Haft D.H."/>
            <person name="Selengut J.D."/>
            <person name="Sanka R."/>
            <person name="DePew J."/>
            <person name="Purushe J."/>
            <person name="Hartskeerl R.A."/>
            <person name="Ahmed A."/>
            <person name="van der Linden H."/>
            <person name="Goris M.G.A."/>
            <person name="Vinetz J.M."/>
            <person name="Sutton G.G."/>
            <person name="Nierman W.C."/>
            <person name="Fouts D.E."/>
        </authorList>
    </citation>
    <scope>NUCLEOTIDE SEQUENCE [LARGE SCALE GENOMIC DNA]</scope>
    <source>
        <strain evidence="1 2">Sao Paulo</strain>
    </source>
</reference>
<comment type="caution">
    <text evidence="1">The sequence shown here is derived from an EMBL/GenBank/DDBJ whole genome shotgun (WGS) entry which is preliminary data.</text>
</comment>
<dbReference type="EMBL" id="AOGX02000016">
    <property type="protein sequence ID" value="EOQ88611.1"/>
    <property type="molecule type" value="Genomic_DNA"/>
</dbReference>
<organism evidence="1 2">
    <name type="scientific">Leptospira yanagawae serovar Saopaulo str. Sao Paulo = ATCC 700523</name>
    <dbReference type="NCBI Taxonomy" id="1249483"/>
    <lineage>
        <taxon>Bacteria</taxon>
        <taxon>Pseudomonadati</taxon>
        <taxon>Spirochaetota</taxon>
        <taxon>Spirochaetia</taxon>
        <taxon>Leptospirales</taxon>
        <taxon>Leptospiraceae</taxon>
        <taxon>Leptospira</taxon>
    </lineage>
</organism>